<reference evidence="2" key="1">
    <citation type="submission" date="2016-07" db="EMBL/GenBank/DDBJ databases">
        <title>Comparative genomics of the Campylobacter concisus group.</title>
        <authorList>
            <person name="Miller W.G."/>
            <person name="Yee E."/>
            <person name="Chapman M.H."/>
            <person name="Huynh S."/>
            <person name="Bono J.L."/>
            <person name="On S.L.W."/>
            <person name="StLeger J."/>
            <person name="Foster G."/>
            <person name="Parker C.T."/>
        </authorList>
    </citation>
    <scope>NUCLEOTIDE SEQUENCE</scope>
    <source>
        <strain evidence="2">525.92</strain>
    </source>
</reference>
<dbReference type="PANTHER" id="PTHR43501:SF1">
    <property type="entry name" value="CYTOSOL NON-SPECIFIC DIPEPTIDASE"/>
    <property type="match status" value="1"/>
</dbReference>
<dbReference type="PANTHER" id="PTHR43501">
    <property type="entry name" value="CYTOSOL NON-SPECIFIC DIPEPTIDASE"/>
    <property type="match status" value="1"/>
</dbReference>
<dbReference type="InterPro" id="IPR002933">
    <property type="entry name" value="Peptidase_M20"/>
</dbReference>
<organism evidence="2 3">
    <name type="scientific">Campylobacter curvus (strain 525.92)</name>
    <dbReference type="NCBI Taxonomy" id="360105"/>
    <lineage>
        <taxon>Bacteria</taxon>
        <taxon>Pseudomonadati</taxon>
        <taxon>Campylobacterota</taxon>
        <taxon>Epsilonproteobacteria</taxon>
        <taxon>Campylobacterales</taxon>
        <taxon>Campylobacteraceae</taxon>
        <taxon>Campylobacter</taxon>
    </lineage>
</organism>
<protein>
    <submittedName>
        <fullName evidence="2">Aminoacyl-histidine dipeptidase</fullName>
    </submittedName>
</protein>
<dbReference type="Proteomes" id="UP000006380">
    <property type="component" value="Chromosome"/>
</dbReference>
<dbReference type="PRINTS" id="PR00934">
    <property type="entry name" value="XHISDIPTASE"/>
</dbReference>
<accession>A7GXX2</accession>
<gene>
    <name evidence="2" type="ORF">CCV52592_0116</name>
</gene>
<proteinExistence type="predicted"/>
<dbReference type="Gene3D" id="3.40.630.10">
    <property type="entry name" value="Zn peptidases"/>
    <property type="match status" value="2"/>
</dbReference>
<dbReference type="SUPFAM" id="SSF53187">
    <property type="entry name" value="Zn-dependent exopeptidases"/>
    <property type="match status" value="1"/>
</dbReference>
<sequence>MSKDEILAKFETLSKIPHCSFDTKQMREFLADFARSHGCKVSIDEVGNIHAVKGEPKICLQSHYDMVCMGDAPNIKIRYDDDGFMRAHNSSLGADNGIGVAIMMQMLGEFKNIECLFTNDEEVGLIGANGFKGQLISKKLLNLDSEDDNEVIIGCAGGINVFAAMNVRDKHEAQGELYEVRVSGYPGGHSGNEIHKDIPNAIKILARFLRENGCKIVKFEGGERSNSIPSSASALVMSQKDLQSENEKMDIKKLGGKAEILANGDKILALVNSFSQGVRSFSKELNMPNDSVNLSIVKFDNDKVEAEFFARSVSFEGLKRMEFELSELAKALGFEVRVQDRSAPWKPVGGEFADDVLKELQKFCPNAVITAIHAGLECGVLLEKHKNLEATSIGPNIYSPHSVNERCEIASVGVITQVVRNIMTKNQ</sequence>
<dbReference type="STRING" id="360105.CCV52592_0116"/>
<dbReference type="AlphaFoldDB" id="A7GXX2"/>
<name>A7GXX2_CAMC5</name>
<keyword evidence="1" id="KW-0378">Hydrolase</keyword>
<dbReference type="KEGG" id="ccv:CCV52592_0116"/>
<dbReference type="Pfam" id="PF01546">
    <property type="entry name" value="Peptidase_M20"/>
    <property type="match status" value="1"/>
</dbReference>
<dbReference type="SUPFAM" id="SSF55031">
    <property type="entry name" value="Bacterial exopeptidase dimerisation domain"/>
    <property type="match status" value="1"/>
</dbReference>
<evidence type="ECO:0000256" key="1">
    <source>
        <dbReference type="ARBA" id="ARBA00022801"/>
    </source>
</evidence>
<dbReference type="InterPro" id="IPR001160">
    <property type="entry name" value="Peptidase_M20C"/>
</dbReference>
<dbReference type="GO" id="GO:0005829">
    <property type="term" value="C:cytosol"/>
    <property type="evidence" value="ECO:0007669"/>
    <property type="project" value="TreeGrafter"/>
</dbReference>
<dbReference type="HOGENOM" id="CLU_028526_1_0_7"/>
<dbReference type="GO" id="GO:0006508">
    <property type="term" value="P:proteolysis"/>
    <property type="evidence" value="ECO:0007669"/>
    <property type="project" value="InterPro"/>
</dbReference>
<evidence type="ECO:0000313" key="2">
    <source>
        <dbReference type="EMBL" id="EAU00230.1"/>
    </source>
</evidence>
<dbReference type="OrthoDB" id="9773892at2"/>
<dbReference type="EMBL" id="CP000767">
    <property type="protein sequence ID" value="EAU00230.1"/>
    <property type="molecule type" value="Genomic_DNA"/>
</dbReference>
<dbReference type="RefSeq" id="WP_011992162.1">
    <property type="nucleotide sequence ID" value="NC_009715.2"/>
</dbReference>
<evidence type="ECO:0000313" key="3">
    <source>
        <dbReference type="Proteomes" id="UP000006380"/>
    </source>
</evidence>
<dbReference type="InterPro" id="IPR036264">
    <property type="entry name" value="Bact_exopeptidase_dim_dom"/>
</dbReference>
<dbReference type="GO" id="GO:0070573">
    <property type="term" value="F:metallodipeptidase activity"/>
    <property type="evidence" value="ECO:0007669"/>
    <property type="project" value="TreeGrafter"/>
</dbReference>
<keyword evidence="3" id="KW-1185">Reference proteome</keyword>